<gene>
    <name evidence="2" type="ORF">NONO_c60570</name>
</gene>
<evidence type="ECO:0000259" key="1">
    <source>
        <dbReference type="Pfam" id="PF13524"/>
    </source>
</evidence>
<evidence type="ECO:0000313" key="2">
    <source>
        <dbReference type="EMBL" id="AHH20833.1"/>
    </source>
</evidence>
<reference evidence="2 3" key="1">
    <citation type="journal article" date="2014" name="Appl. Environ. Microbiol.">
        <title>Insights into the Microbial Degradation of Rubber and Gutta-Percha by Analysis of the Complete Genome of Nocardia nova SH22a.</title>
        <authorList>
            <person name="Luo Q."/>
            <person name="Hiessl S."/>
            <person name="Poehlein A."/>
            <person name="Daniel R."/>
            <person name="Steinbuchel A."/>
        </authorList>
    </citation>
    <scope>NUCLEOTIDE SEQUENCE [LARGE SCALE GENOMIC DNA]</scope>
    <source>
        <strain evidence="2">SH22a</strain>
    </source>
</reference>
<organism evidence="2 3">
    <name type="scientific">Nocardia nova SH22a</name>
    <dbReference type="NCBI Taxonomy" id="1415166"/>
    <lineage>
        <taxon>Bacteria</taxon>
        <taxon>Bacillati</taxon>
        <taxon>Actinomycetota</taxon>
        <taxon>Actinomycetes</taxon>
        <taxon>Mycobacteriales</taxon>
        <taxon>Nocardiaceae</taxon>
        <taxon>Nocardia</taxon>
    </lineage>
</organism>
<proteinExistence type="predicted"/>
<dbReference type="eggNOG" id="COG4641">
    <property type="taxonomic scope" value="Bacteria"/>
</dbReference>
<dbReference type="PATRIC" id="fig|1415166.3.peg.6233"/>
<dbReference type="EMBL" id="CP006850">
    <property type="protein sequence ID" value="AHH20833.1"/>
    <property type="molecule type" value="Genomic_DNA"/>
</dbReference>
<dbReference type="HOGENOM" id="CLU_836584_0_0_11"/>
<name>W5TPG7_9NOCA</name>
<feature type="domain" description="Spore protein YkvP/CgeB glycosyl transferase-like" evidence="1">
    <location>
        <begin position="169"/>
        <end position="306"/>
    </location>
</feature>
<dbReference type="Proteomes" id="UP000019150">
    <property type="component" value="Chromosome"/>
</dbReference>
<dbReference type="InterPro" id="IPR055259">
    <property type="entry name" value="YkvP/CgeB_Glyco_trans-like"/>
</dbReference>
<dbReference type="AlphaFoldDB" id="W5TPG7"/>
<dbReference type="KEGG" id="nno:NONO_c60570"/>
<keyword evidence="3" id="KW-1185">Reference proteome</keyword>
<dbReference type="OrthoDB" id="4542951at2"/>
<evidence type="ECO:0000313" key="3">
    <source>
        <dbReference type="Proteomes" id="UP000019150"/>
    </source>
</evidence>
<keyword evidence="2" id="KW-0808">Transferase</keyword>
<protein>
    <submittedName>
        <fullName evidence="2">Glycosyltransferase domain-containing protein</fullName>
    </submittedName>
</protein>
<dbReference type="GO" id="GO:0016740">
    <property type="term" value="F:transferase activity"/>
    <property type="evidence" value="ECO:0007669"/>
    <property type="project" value="UniProtKB-KW"/>
</dbReference>
<dbReference type="STRING" id="1415166.NONO_c60570"/>
<dbReference type="RefSeq" id="WP_081769802.1">
    <property type="nucleotide sequence ID" value="NZ_CP006850.1"/>
</dbReference>
<dbReference type="Pfam" id="PF13524">
    <property type="entry name" value="Glyco_trans_1_2"/>
    <property type="match status" value="1"/>
</dbReference>
<sequence>MRIAFLGNFQVDYCSEVHHAKSLESLGHTVVRLQETVASSDEVLAAGCAADLFVWVHTHGWNTPGDIGAAIRALRTAGVPTLSYHLDRWLGLRRQADMRATEPYWSLDHFFTCDAAQADWLNAHTNMRGHYLPAAVFGPECYMAAPRTRFDVAFVGSKGYHPEYPYRPKLIDWLASTYGDRFRHYGGGGLPTVRGADLNGVYADARVVVGDSLCLDPDYPGMYWSDRIYETLGRAGFLIHPRLKGLENHFGPEHVVLYEHGDLEQLRELIDYYLANPSERETIRRAGHEHVKANHTYAHRWQTILETIA</sequence>
<accession>W5TPG7</accession>
<dbReference type="SUPFAM" id="SSF53756">
    <property type="entry name" value="UDP-Glycosyltransferase/glycogen phosphorylase"/>
    <property type="match status" value="1"/>
</dbReference>